<dbReference type="Proteomes" id="UP000292564">
    <property type="component" value="Unassembled WGS sequence"/>
</dbReference>
<reference evidence="1 2" key="1">
    <citation type="submission" date="2019-02" db="EMBL/GenBank/DDBJ databases">
        <title>Sequencing the genomes of 1000 actinobacteria strains.</title>
        <authorList>
            <person name="Klenk H.-P."/>
        </authorList>
    </citation>
    <scope>NUCLEOTIDE SEQUENCE [LARGE SCALE GENOMIC DNA]</scope>
    <source>
        <strain evidence="1 2">DSM 45162</strain>
    </source>
</reference>
<comment type="caution">
    <text evidence="1">The sequence shown here is derived from an EMBL/GenBank/DDBJ whole genome shotgun (WGS) entry which is preliminary data.</text>
</comment>
<dbReference type="EMBL" id="SHKY01000001">
    <property type="protein sequence ID" value="RZU48758.1"/>
    <property type="molecule type" value="Genomic_DNA"/>
</dbReference>
<proteinExistence type="predicted"/>
<sequence length="75" mass="8300">MTIVLCMTDVRLHLMGAHEIRIRLGGISRQRTYQITSRVDFPKAVADLGQGKVWLAQDVEGWIAANRAPLPANDG</sequence>
<gene>
    <name evidence="1" type="ORF">EV385_0482</name>
</gene>
<keyword evidence="2" id="KW-1185">Reference proteome</keyword>
<evidence type="ECO:0008006" key="3">
    <source>
        <dbReference type="Google" id="ProtNLM"/>
    </source>
</evidence>
<evidence type="ECO:0000313" key="2">
    <source>
        <dbReference type="Proteomes" id="UP000292564"/>
    </source>
</evidence>
<name>A0A4Q7ZDN4_9ACTN</name>
<protein>
    <recommendedName>
        <fullName evidence="3">AlpA family transcriptional regulator</fullName>
    </recommendedName>
</protein>
<dbReference type="AlphaFoldDB" id="A0A4Q7ZDN4"/>
<accession>A0A4Q7ZDN4</accession>
<organism evidence="1 2">
    <name type="scientific">Krasilnikovia cinnamomea</name>
    <dbReference type="NCBI Taxonomy" id="349313"/>
    <lineage>
        <taxon>Bacteria</taxon>
        <taxon>Bacillati</taxon>
        <taxon>Actinomycetota</taxon>
        <taxon>Actinomycetes</taxon>
        <taxon>Micromonosporales</taxon>
        <taxon>Micromonosporaceae</taxon>
        <taxon>Krasilnikovia</taxon>
    </lineage>
</organism>
<evidence type="ECO:0000313" key="1">
    <source>
        <dbReference type="EMBL" id="RZU48758.1"/>
    </source>
</evidence>